<dbReference type="Gene3D" id="3.15.10.10">
    <property type="entry name" value="Bactericidal permeability-increasing protein, domain 1"/>
    <property type="match status" value="1"/>
</dbReference>
<keyword evidence="7" id="KW-1185">Reference proteome</keyword>
<organism evidence="6 7">
    <name type="scientific">Clavelina lepadiformis</name>
    <name type="common">Light-bulb sea squirt</name>
    <name type="synonym">Ascidia lepadiformis</name>
    <dbReference type="NCBI Taxonomy" id="159417"/>
    <lineage>
        <taxon>Eukaryota</taxon>
        <taxon>Metazoa</taxon>
        <taxon>Chordata</taxon>
        <taxon>Tunicata</taxon>
        <taxon>Ascidiacea</taxon>
        <taxon>Aplousobranchia</taxon>
        <taxon>Clavelinidae</taxon>
        <taxon>Clavelina</taxon>
    </lineage>
</organism>
<accession>A0ABP0FQL2</accession>
<dbReference type="InterPro" id="IPR017943">
    <property type="entry name" value="Bactericidal_perm-incr_a/b_dom"/>
</dbReference>
<evidence type="ECO:0008006" key="8">
    <source>
        <dbReference type="Google" id="ProtNLM"/>
    </source>
</evidence>
<evidence type="ECO:0000259" key="5">
    <source>
        <dbReference type="SMART" id="SM00329"/>
    </source>
</evidence>
<evidence type="ECO:0000256" key="3">
    <source>
        <dbReference type="SAM" id="SignalP"/>
    </source>
</evidence>
<dbReference type="Gene3D" id="3.15.20.10">
    <property type="entry name" value="Bactericidal permeability-increasing protein, domain 2"/>
    <property type="match status" value="1"/>
</dbReference>
<comment type="similarity">
    <text evidence="1">Belongs to the BPI/LBP/Plunc superfamily. BPI/LBP family.</text>
</comment>
<dbReference type="PANTHER" id="PTHR10504:SF131">
    <property type="entry name" value="BPI2 DOMAIN-CONTAINING PROTEIN"/>
    <property type="match status" value="1"/>
</dbReference>
<feature type="signal peptide" evidence="3">
    <location>
        <begin position="1"/>
        <end position="21"/>
    </location>
</feature>
<evidence type="ECO:0000259" key="4">
    <source>
        <dbReference type="SMART" id="SM00328"/>
    </source>
</evidence>
<dbReference type="PANTHER" id="PTHR10504">
    <property type="entry name" value="BACTERICIDAL PERMEABILITY-INCREASING BPI PROTEIN-RELATED"/>
    <property type="match status" value="1"/>
</dbReference>
<dbReference type="Pfam" id="PF02886">
    <property type="entry name" value="LBP_BPI_CETP_C"/>
    <property type="match status" value="1"/>
</dbReference>
<name>A0ABP0FQL2_CLALP</name>
<feature type="domain" description="Lipid-binding serum glycoprotein C-terminal" evidence="5">
    <location>
        <begin position="266"/>
        <end position="465"/>
    </location>
</feature>
<keyword evidence="2" id="KW-1015">Disulfide bond</keyword>
<reference evidence="6 7" key="1">
    <citation type="submission" date="2024-02" db="EMBL/GenBank/DDBJ databases">
        <authorList>
            <person name="Daric V."/>
            <person name="Darras S."/>
        </authorList>
    </citation>
    <scope>NUCLEOTIDE SEQUENCE [LARGE SCALE GENOMIC DNA]</scope>
</reference>
<evidence type="ECO:0000256" key="2">
    <source>
        <dbReference type="ARBA" id="ARBA00023157"/>
    </source>
</evidence>
<dbReference type="InterPro" id="IPR017942">
    <property type="entry name" value="Lipid-bd_serum_glycop_N"/>
</dbReference>
<dbReference type="SUPFAM" id="SSF55394">
    <property type="entry name" value="Bactericidal permeability-increasing protein, BPI"/>
    <property type="match status" value="2"/>
</dbReference>
<proteinExistence type="inferred from homology"/>
<dbReference type="InterPro" id="IPR001124">
    <property type="entry name" value="Lipid-bd_serum_glycop_C"/>
</dbReference>
<feature type="domain" description="Lipid-binding serum glycoprotein N-terminal" evidence="4">
    <location>
        <begin position="29"/>
        <end position="250"/>
    </location>
</feature>
<keyword evidence="3" id="KW-0732">Signal</keyword>
<dbReference type="SMART" id="SM00329">
    <property type="entry name" value="BPI2"/>
    <property type="match status" value="1"/>
</dbReference>
<dbReference type="InterPro" id="IPR032942">
    <property type="entry name" value="BPI/LBP/Plunc"/>
</dbReference>
<gene>
    <name evidence="6" type="ORF">CVLEPA_LOCUS12173</name>
</gene>
<sequence length="470" mass="51554">MKIATASAALLCISFCIICIGQNPGLKCRLHSRGLRFAKDQLLKWLRPKLENLKIPNFSGSNYEIKNVNIDSFSLGSNSVETRPSNRFKASIDGASVKVSGSWKAWKKILFVTIRASGTASVSASDVDLSQEIRLGKTSSGKPKATIGDCKVSVRGFDVKLKGKNAFLSWVYNIVVNFFEDRIRKEIEKAICKQTVKVLKDKSGDITNDFNVNFPFILNSKINLGLTSSPSATTSYIYMAAKGRCFGSKNPQQSFPFSPPLTPSLTSTTQMVRISIGEYVMNTLLYTMWQDNRFTKSVGLRQVSQGLDKVFASPSIGRASSIFQTYRNRPKQVSIHAKDSPKANFYTNRVVITAVFLLDVNIILPTRTLRGVTITTNVRIEGKPYVSGGKLKASITDLSVVATDSDIEALSTSQINSLIQGFLPTQITPVLKGIVEAGFLIPEYFGYKATGLSLVVKSNAIEIGSDFKEA</sequence>
<feature type="chain" id="PRO_5047317991" description="Bactericidal permeability-increasing protein" evidence="3">
    <location>
        <begin position="22"/>
        <end position="470"/>
    </location>
</feature>
<protein>
    <recommendedName>
        <fullName evidence="8">Bactericidal permeability-increasing protein</fullName>
    </recommendedName>
</protein>
<dbReference type="Proteomes" id="UP001642483">
    <property type="component" value="Unassembled WGS sequence"/>
</dbReference>
<evidence type="ECO:0000256" key="1">
    <source>
        <dbReference type="ARBA" id="ARBA00007292"/>
    </source>
</evidence>
<dbReference type="Pfam" id="PF01273">
    <property type="entry name" value="LBP_BPI_CETP"/>
    <property type="match status" value="1"/>
</dbReference>
<evidence type="ECO:0000313" key="7">
    <source>
        <dbReference type="Proteomes" id="UP001642483"/>
    </source>
</evidence>
<evidence type="ECO:0000313" key="6">
    <source>
        <dbReference type="EMBL" id="CAK8681947.1"/>
    </source>
</evidence>
<dbReference type="EMBL" id="CAWYQH010000090">
    <property type="protein sequence ID" value="CAK8681947.1"/>
    <property type="molecule type" value="Genomic_DNA"/>
</dbReference>
<comment type="caution">
    <text evidence="6">The sequence shown here is derived from an EMBL/GenBank/DDBJ whole genome shotgun (WGS) entry which is preliminary data.</text>
</comment>
<dbReference type="SMART" id="SM00328">
    <property type="entry name" value="BPI1"/>
    <property type="match status" value="1"/>
</dbReference>